<dbReference type="SUPFAM" id="SSF50022">
    <property type="entry name" value="ISP domain"/>
    <property type="match status" value="1"/>
</dbReference>
<dbReference type="GO" id="GO:0016020">
    <property type="term" value="C:membrane"/>
    <property type="evidence" value="ECO:0007669"/>
    <property type="project" value="InterPro"/>
</dbReference>
<name>A0A6I6MYY2_9ACTN</name>
<dbReference type="InterPro" id="IPR014349">
    <property type="entry name" value="Rieske_Fe-S_prot"/>
</dbReference>
<keyword evidence="13" id="KW-1185">Reference proteome</keyword>
<evidence type="ECO:0000256" key="4">
    <source>
        <dbReference type="ARBA" id="ARBA00022723"/>
    </source>
</evidence>
<accession>A0A6I6MYY2</accession>
<dbReference type="GO" id="GO:0051537">
    <property type="term" value="F:2 iron, 2 sulfur cluster binding"/>
    <property type="evidence" value="ECO:0007669"/>
    <property type="project" value="UniProtKB-KW"/>
</dbReference>
<evidence type="ECO:0000256" key="10">
    <source>
        <dbReference type="SAM" id="MobiDB-lite"/>
    </source>
</evidence>
<dbReference type="InterPro" id="IPR005805">
    <property type="entry name" value="Rieske_Fe-S_prot_C"/>
</dbReference>
<dbReference type="KEGG" id="sbro:GQF42_09260"/>
<evidence type="ECO:0000256" key="9">
    <source>
        <dbReference type="ARBA" id="ARBA00034078"/>
    </source>
</evidence>
<gene>
    <name evidence="12" type="ORF">GQF42_09260</name>
</gene>
<dbReference type="Gene3D" id="2.102.10.10">
    <property type="entry name" value="Rieske [2Fe-2S] iron-sulphur domain"/>
    <property type="match status" value="1"/>
</dbReference>
<dbReference type="Proteomes" id="UP000436138">
    <property type="component" value="Chromosome"/>
</dbReference>
<dbReference type="CDD" id="cd03467">
    <property type="entry name" value="Rieske"/>
    <property type="match status" value="1"/>
</dbReference>
<dbReference type="AlphaFoldDB" id="A0A6I6MYY2"/>
<dbReference type="InterPro" id="IPR036922">
    <property type="entry name" value="Rieske_2Fe-2S_sf"/>
</dbReference>
<feature type="region of interest" description="Disordered" evidence="10">
    <location>
        <begin position="48"/>
        <end position="100"/>
    </location>
</feature>
<keyword evidence="5" id="KW-0408">Iron</keyword>
<evidence type="ECO:0000256" key="5">
    <source>
        <dbReference type="ARBA" id="ARBA00023004"/>
    </source>
</evidence>
<dbReference type="RefSeq" id="WP_158919166.1">
    <property type="nucleotide sequence ID" value="NZ_CP047020.1"/>
</dbReference>
<protein>
    <recommendedName>
        <fullName evidence="2">Cytochrome bc1 complex Rieske iron-sulfur subunit</fullName>
    </recommendedName>
    <alternativeName>
        <fullName evidence="8">Cytochrome bc1 reductase complex subunit QcrA</fullName>
    </alternativeName>
</protein>
<dbReference type="PRINTS" id="PR00162">
    <property type="entry name" value="RIESKE"/>
</dbReference>
<feature type="domain" description="Rieske" evidence="11">
    <location>
        <begin position="92"/>
        <end position="184"/>
    </location>
</feature>
<feature type="compositionally biased region" description="Low complexity" evidence="10">
    <location>
        <begin position="1"/>
        <end position="16"/>
    </location>
</feature>
<feature type="compositionally biased region" description="Gly residues" evidence="10">
    <location>
        <begin position="69"/>
        <end position="78"/>
    </location>
</feature>
<dbReference type="PROSITE" id="PS51296">
    <property type="entry name" value="RIESKE"/>
    <property type="match status" value="1"/>
</dbReference>
<dbReference type="GO" id="GO:0046872">
    <property type="term" value="F:metal ion binding"/>
    <property type="evidence" value="ECO:0007669"/>
    <property type="project" value="UniProtKB-KW"/>
</dbReference>
<sequence>MSSASHRPSPSLSAAREPGGTGPARRTVVTAAGAAGLAAALTACGSGDNNASDTVNSGSGASGSSGSTGTTGSGGSGGATASNGASQNGGGAALAKTSDIPEGGGKIFKDQGVVVTQPTAGQFKAFSAKCTHQGCAVGSVSGGVIVCPCHNSHFSVVDGSVKQGPATQPLAAEKITVSGEDIALA</sequence>
<dbReference type="PROSITE" id="PS51318">
    <property type="entry name" value="TAT"/>
    <property type="match status" value="1"/>
</dbReference>
<dbReference type="PANTHER" id="PTHR10134">
    <property type="entry name" value="CYTOCHROME B-C1 COMPLEX SUBUNIT RIESKE, MITOCHONDRIAL"/>
    <property type="match status" value="1"/>
</dbReference>
<evidence type="ECO:0000313" key="13">
    <source>
        <dbReference type="Proteomes" id="UP000436138"/>
    </source>
</evidence>
<feature type="compositionally biased region" description="Low complexity" evidence="10">
    <location>
        <begin position="56"/>
        <end position="68"/>
    </location>
</feature>
<evidence type="ECO:0000256" key="3">
    <source>
        <dbReference type="ARBA" id="ARBA00022714"/>
    </source>
</evidence>
<comment type="cofactor">
    <cofactor evidence="9">
        <name>[2Fe-2S] cluster</name>
        <dbReference type="ChEBI" id="CHEBI:190135"/>
    </cofactor>
</comment>
<evidence type="ECO:0000256" key="6">
    <source>
        <dbReference type="ARBA" id="ARBA00023014"/>
    </source>
</evidence>
<keyword evidence="7" id="KW-1015">Disulfide bond</keyword>
<keyword evidence="3" id="KW-0001">2Fe-2S</keyword>
<evidence type="ECO:0000256" key="8">
    <source>
        <dbReference type="ARBA" id="ARBA00029586"/>
    </source>
</evidence>
<evidence type="ECO:0000256" key="2">
    <source>
        <dbReference type="ARBA" id="ARBA00015816"/>
    </source>
</evidence>
<feature type="region of interest" description="Disordered" evidence="10">
    <location>
        <begin position="1"/>
        <end position="28"/>
    </location>
</feature>
<dbReference type="GO" id="GO:0004497">
    <property type="term" value="F:monooxygenase activity"/>
    <property type="evidence" value="ECO:0007669"/>
    <property type="project" value="UniProtKB-ARBA"/>
</dbReference>
<dbReference type="GO" id="GO:0016705">
    <property type="term" value="F:oxidoreductase activity, acting on paired donors, with incorporation or reduction of molecular oxygen"/>
    <property type="evidence" value="ECO:0007669"/>
    <property type="project" value="UniProtKB-ARBA"/>
</dbReference>
<dbReference type="InterPro" id="IPR006311">
    <property type="entry name" value="TAT_signal"/>
</dbReference>
<evidence type="ECO:0000313" key="12">
    <source>
        <dbReference type="EMBL" id="QHA03431.1"/>
    </source>
</evidence>
<organism evidence="12 13">
    <name type="scientific">Streptomyces broussonetiae</name>
    <dbReference type="NCBI Taxonomy" id="2686304"/>
    <lineage>
        <taxon>Bacteria</taxon>
        <taxon>Bacillati</taxon>
        <taxon>Actinomycetota</taxon>
        <taxon>Actinomycetes</taxon>
        <taxon>Kitasatosporales</taxon>
        <taxon>Streptomycetaceae</taxon>
        <taxon>Streptomyces</taxon>
    </lineage>
</organism>
<evidence type="ECO:0000256" key="7">
    <source>
        <dbReference type="ARBA" id="ARBA00023157"/>
    </source>
</evidence>
<keyword evidence="6" id="KW-0411">Iron-sulfur</keyword>
<dbReference type="FunFam" id="2.102.10.10:FF:000016">
    <property type="entry name" value="Nitrite reductase/ring-hydroxylating ferredoxin subunit"/>
    <property type="match status" value="1"/>
</dbReference>
<reference evidence="12 13" key="1">
    <citation type="submission" date="2019-12" db="EMBL/GenBank/DDBJ databases">
        <title>Streptomyces sp. strain T44 isolated from rhizosphere soil of Broussonetia papyrifera.</title>
        <authorList>
            <person name="Mo P."/>
        </authorList>
    </citation>
    <scope>NUCLEOTIDE SEQUENCE [LARGE SCALE GENOMIC DNA]</scope>
    <source>
        <strain evidence="12 13">T44</strain>
    </source>
</reference>
<evidence type="ECO:0000259" key="11">
    <source>
        <dbReference type="PROSITE" id="PS51296"/>
    </source>
</evidence>
<comment type="function">
    <text evidence="1">Iron-sulfur subunit of the cytochrome bc1 complex, an essential component of the respiratory electron transport chain required for ATP synthesis. The bc1 complex catalyzes the oxidation of menaquinol and the reduction of cytochrome c in the respiratory chain. The bc1 complex operates through a Q-cycle mechanism that couples electron transfer to generation of the proton gradient that drives ATP synthesis.</text>
</comment>
<dbReference type="Pfam" id="PF00355">
    <property type="entry name" value="Rieske"/>
    <property type="match status" value="1"/>
</dbReference>
<keyword evidence="4" id="KW-0479">Metal-binding</keyword>
<dbReference type="EMBL" id="CP047020">
    <property type="protein sequence ID" value="QHA03431.1"/>
    <property type="molecule type" value="Genomic_DNA"/>
</dbReference>
<evidence type="ECO:0000256" key="1">
    <source>
        <dbReference type="ARBA" id="ARBA00002494"/>
    </source>
</evidence>
<proteinExistence type="predicted"/>
<dbReference type="InterPro" id="IPR017941">
    <property type="entry name" value="Rieske_2Fe-2S"/>
</dbReference>